<dbReference type="InterPro" id="IPR045851">
    <property type="entry name" value="AMP-bd_C_sf"/>
</dbReference>
<dbReference type="GO" id="GO:0005737">
    <property type="term" value="C:cytoplasm"/>
    <property type="evidence" value="ECO:0007669"/>
    <property type="project" value="TreeGrafter"/>
</dbReference>
<feature type="domain" description="AMP-dependent synthetase/ligase" evidence="1">
    <location>
        <begin position="10"/>
        <end position="344"/>
    </location>
</feature>
<name>A0A380QTI2_YERRU</name>
<keyword evidence="3" id="KW-1185">Reference proteome</keyword>
<dbReference type="Gene3D" id="3.30.300.30">
    <property type="match status" value="1"/>
</dbReference>
<gene>
    <name evidence="2" type="primary">dhbF_2</name>
    <name evidence="2" type="ORF">NCTC10476_02685</name>
</gene>
<proteinExistence type="predicted"/>
<dbReference type="Proteomes" id="UP000255169">
    <property type="component" value="Unassembled WGS sequence"/>
</dbReference>
<evidence type="ECO:0000313" key="3">
    <source>
        <dbReference type="Proteomes" id="UP000255169"/>
    </source>
</evidence>
<dbReference type="STRING" id="29486.UGYR_07410"/>
<accession>A0A380QTI2</accession>
<organism evidence="2 3">
    <name type="scientific">Yersinia ruckeri</name>
    <dbReference type="NCBI Taxonomy" id="29486"/>
    <lineage>
        <taxon>Bacteria</taxon>
        <taxon>Pseudomonadati</taxon>
        <taxon>Pseudomonadota</taxon>
        <taxon>Gammaproteobacteria</taxon>
        <taxon>Enterobacterales</taxon>
        <taxon>Yersiniaceae</taxon>
        <taxon>Yersinia</taxon>
    </lineage>
</organism>
<dbReference type="PROSITE" id="PS00455">
    <property type="entry name" value="AMP_BINDING"/>
    <property type="match status" value="1"/>
</dbReference>
<dbReference type="GO" id="GO:0043041">
    <property type="term" value="P:amino acid activation for nonribosomal peptide biosynthetic process"/>
    <property type="evidence" value="ECO:0007669"/>
    <property type="project" value="TreeGrafter"/>
</dbReference>
<dbReference type="EMBL" id="UHJG01000001">
    <property type="protein sequence ID" value="SUQ01334.1"/>
    <property type="molecule type" value="Genomic_DNA"/>
</dbReference>
<dbReference type="CDD" id="cd05930">
    <property type="entry name" value="A_NRPS"/>
    <property type="match status" value="1"/>
</dbReference>
<dbReference type="InterPro" id="IPR042099">
    <property type="entry name" value="ANL_N_sf"/>
</dbReference>
<dbReference type="GO" id="GO:0044550">
    <property type="term" value="P:secondary metabolite biosynthetic process"/>
    <property type="evidence" value="ECO:0007669"/>
    <property type="project" value="TreeGrafter"/>
</dbReference>
<dbReference type="SUPFAM" id="SSF56801">
    <property type="entry name" value="Acetyl-CoA synthetase-like"/>
    <property type="match status" value="1"/>
</dbReference>
<evidence type="ECO:0000313" key="2">
    <source>
        <dbReference type="EMBL" id="SUQ01334.1"/>
    </source>
</evidence>
<dbReference type="Gene3D" id="3.40.50.12780">
    <property type="entry name" value="N-terminal domain of ligase-like"/>
    <property type="match status" value="1"/>
</dbReference>
<dbReference type="InterPro" id="IPR000873">
    <property type="entry name" value="AMP-dep_synth/lig_dom"/>
</dbReference>
<protein>
    <submittedName>
        <fullName evidence="2">High molecular weight siderophore biosynthesis protein</fullName>
    </submittedName>
</protein>
<dbReference type="Pfam" id="PF00501">
    <property type="entry name" value="AMP-binding"/>
    <property type="match status" value="1"/>
</dbReference>
<dbReference type="PANTHER" id="PTHR45527">
    <property type="entry name" value="NONRIBOSOMAL PEPTIDE SYNTHETASE"/>
    <property type="match status" value="1"/>
</dbReference>
<sequence>MQEMVTDLIERWSRLTPESIAAREANGTTIRYAQLDQDANRIANWLNQQGIGEHSRIGVLTGGDPAFLVALLAVWKAGACYVPLDIHYPAGRLSHMIADAGLTVILGAGNGEALGLWPCTRYFDIISPSFRQAITHWPAHCPPAIVRKPQQLALIIYTSGSTGVPKGVMIEQGALANVLRDHGAGLQVTAASRVYSALSLAFDAGNMAALLPLSCGGELVLGSGDTASVTQSSASHLFLPTALLTHLDITAEGLPHRIAIGGEDCPQNLANRWAGTVALYNLYGPAECTVTALYGQLYPGERVHIGLPVAHIQPWILDEDGTECPPGVAGELYLAGAGLARGYLNQPQLTSQRFIQWLSPQGHPLRLYRTGDKVKKLACGNYQFLGRIEEEIRIGGYLIDTTEVEWQLVRVCPLLQQVKVVVQRQGAEATLLAFATWCGCYPPCLAEPRRILCDLAHRLPEYLVPSQLHLINEMPLTPSGKLDKKRLPKLAAKTGLV</sequence>
<reference evidence="2 3" key="1">
    <citation type="submission" date="2018-06" db="EMBL/GenBank/DDBJ databases">
        <authorList>
            <consortium name="Pathogen Informatics"/>
            <person name="Doyle S."/>
        </authorList>
    </citation>
    <scope>NUCLEOTIDE SEQUENCE [LARGE SCALE GENOMIC DNA]</scope>
    <source>
        <strain evidence="2 3">NCTC10476</strain>
    </source>
</reference>
<dbReference type="InterPro" id="IPR020845">
    <property type="entry name" value="AMP-binding_CS"/>
</dbReference>
<dbReference type="GO" id="GO:0031177">
    <property type="term" value="F:phosphopantetheine binding"/>
    <property type="evidence" value="ECO:0007669"/>
    <property type="project" value="TreeGrafter"/>
</dbReference>
<evidence type="ECO:0000259" key="1">
    <source>
        <dbReference type="Pfam" id="PF00501"/>
    </source>
</evidence>
<dbReference type="RefSeq" id="WP_265315749.1">
    <property type="nucleotide sequence ID" value="NZ_CP098694.1"/>
</dbReference>
<dbReference type="PANTHER" id="PTHR45527:SF1">
    <property type="entry name" value="FATTY ACID SYNTHASE"/>
    <property type="match status" value="1"/>
</dbReference>
<dbReference type="AlphaFoldDB" id="A0A380QTI2"/>